<accession>A0A523UTX5</accession>
<evidence type="ECO:0000313" key="2">
    <source>
        <dbReference type="Proteomes" id="UP000315525"/>
    </source>
</evidence>
<organism evidence="1 2">
    <name type="scientific">candidate division TA06 bacterium</name>
    <dbReference type="NCBI Taxonomy" id="2250710"/>
    <lineage>
        <taxon>Bacteria</taxon>
        <taxon>Bacteria division TA06</taxon>
    </lineage>
</organism>
<evidence type="ECO:0000313" key="1">
    <source>
        <dbReference type="EMBL" id="TET46007.1"/>
    </source>
</evidence>
<proteinExistence type="predicted"/>
<name>A0A523UTX5_UNCT6</name>
<dbReference type="Proteomes" id="UP000315525">
    <property type="component" value="Unassembled WGS sequence"/>
</dbReference>
<gene>
    <name evidence="1" type="ORF">E3J62_05575</name>
</gene>
<sequence length="118" mass="13442">MKVLLETKCGICGRKRFVSPEELIHEDPDQRVRTLYCMACANNLNACDQLRVLGGLLSAVSNKRRHVSAALHTARMLMTRLEKKYPWKLKISVIAQKPTRTRRCSATISIGNKRIIHI</sequence>
<comment type="caution">
    <text evidence="1">The sequence shown here is derived from an EMBL/GenBank/DDBJ whole genome shotgun (WGS) entry which is preliminary data.</text>
</comment>
<dbReference type="AlphaFoldDB" id="A0A523UTX5"/>
<reference evidence="1 2" key="1">
    <citation type="submission" date="2019-03" db="EMBL/GenBank/DDBJ databases">
        <title>Metabolic potential of uncultured bacteria and archaea associated with petroleum seepage in deep-sea sediments.</title>
        <authorList>
            <person name="Dong X."/>
            <person name="Hubert C."/>
        </authorList>
    </citation>
    <scope>NUCLEOTIDE SEQUENCE [LARGE SCALE GENOMIC DNA]</scope>
    <source>
        <strain evidence="1">E44_bin18</strain>
    </source>
</reference>
<protein>
    <submittedName>
        <fullName evidence="1">Uncharacterized protein</fullName>
    </submittedName>
</protein>
<dbReference type="EMBL" id="SOJN01000070">
    <property type="protein sequence ID" value="TET46007.1"/>
    <property type="molecule type" value="Genomic_DNA"/>
</dbReference>